<dbReference type="STRING" id="154538.A0A1M2VNY4"/>
<dbReference type="SUPFAM" id="SSF51430">
    <property type="entry name" value="NAD(P)-linked oxidoreductase"/>
    <property type="match status" value="1"/>
</dbReference>
<gene>
    <name evidence="2" type="ORF">TRAPUB_14263</name>
</gene>
<reference evidence="2 3" key="1">
    <citation type="submission" date="2016-10" db="EMBL/GenBank/DDBJ databases">
        <title>Genome sequence of the basidiomycete white-rot fungus Trametes pubescens.</title>
        <authorList>
            <person name="Makela M.R."/>
            <person name="Granchi Z."/>
            <person name="Peng M."/>
            <person name="De Vries R.P."/>
            <person name="Grigoriev I."/>
            <person name="Riley R."/>
            <person name="Hilden K."/>
        </authorList>
    </citation>
    <scope>NUCLEOTIDE SEQUENCE [LARGE SCALE GENOMIC DNA]</scope>
    <source>
        <strain evidence="2 3">FBCC735</strain>
    </source>
</reference>
<dbReference type="PANTHER" id="PTHR43147:SF2">
    <property type="entry name" value="NADP-DEPENDENT OXIDOREDUCTASE DOMAIN-CONTAINING PROTEIN"/>
    <property type="match status" value="1"/>
</dbReference>
<proteinExistence type="predicted"/>
<accession>A0A1M2VNY4</accession>
<evidence type="ECO:0000313" key="2">
    <source>
        <dbReference type="EMBL" id="OJT09266.1"/>
    </source>
</evidence>
<dbReference type="OrthoDB" id="686384at2759"/>
<dbReference type="EMBL" id="MNAD01000957">
    <property type="protein sequence ID" value="OJT09266.1"/>
    <property type="molecule type" value="Genomic_DNA"/>
</dbReference>
<evidence type="ECO:0000313" key="3">
    <source>
        <dbReference type="Proteomes" id="UP000184267"/>
    </source>
</evidence>
<dbReference type="Pfam" id="PF00248">
    <property type="entry name" value="Aldo_ket_red"/>
    <property type="match status" value="1"/>
</dbReference>
<keyword evidence="3" id="KW-1185">Reference proteome</keyword>
<dbReference type="InterPro" id="IPR023210">
    <property type="entry name" value="NADP_OxRdtase_dom"/>
</dbReference>
<name>A0A1M2VNY4_TRAPU</name>
<sequence length="247" mass="27550">MSPSTKPQAVETFHLGSFVLPRLFTGLWQLSSNSWGSAPAAKIRRQMADYAENGYTAFDMFHWQNYDDPGYLTALHHLQDLQHEGKITLIGLCNFDSLRTNEICEELGPGGVVSNQVQFSLVDIRPLYGMAEVCMKHNVKLLTYGTMCGGFLSDAWLGREEPDLYSGSLTPSQRKYLDMIVKAWGDWPLFQALLVVLRSIADKYEGMNIANIATRWVLDHPFVGAVIVLGWVSPNTPTTIGRSMGSD</sequence>
<dbReference type="PANTHER" id="PTHR43147">
    <property type="entry name" value="PROTEIN TAS"/>
    <property type="match status" value="1"/>
</dbReference>
<feature type="domain" description="NADP-dependent oxidoreductase" evidence="1">
    <location>
        <begin position="61"/>
        <end position="228"/>
    </location>
</feature>
<dbReference type="Proteomes" id="UP000184267">
    <property type="component" value="Unassembled WGS sequence"/>
</dbReference>
<dbReference type="InterPro" id="IPR036812">
    <property type="entry name" value="NAD(P)_OxRdtase_dom_sf"/>
</dbReference>
<organism evidence="2 3">
    <name type="scientific">Trametes pubescens</name>
    <name type="common">White-rot fungus</name>
    <dbReference type="NCBI Taxonomy" id="154538"/>
    <lineage>
        <taxon>Eukaryota</taxon>
        <taxon>Fungi</taxon>
        <taxon>Dikarya</taxon>
        <taxon>Basidiomycota</taxon>
        <taxon>Agaricomycotina</taxon>
        <taxon>Agaricomycetes</taxon>
        <taxon>Polyporales</taxon>
        <taxon>Polyporaceae</taxon>
        <taxon>Trametes</taxon>
    </lineage>
</organism>
<comment type="caution">
    <text evidence="2">The sequence shown here is derived from an EMBL/GenBank/DDBJ whole genome shotgun (WGS) entry which is preliminary data.</text>
</comment>
<evidence type="ECO:0000259" key="1">
    <source>
        <dbReference type="Pfam" id="PF00248"/>
    </source>
</evidence>
<protein>
    <recommendedName>
        <fullName evidence="1">NADP-dependent oxidoreductase domain-containing protein</fullName>
    </recommendedName>
</protein>
<dbReference type="Gene3D" id="3.20.20.100">
    <property type="entry name" value="NADP-dependent oxidoreductase domain"/>
    <property type="match status" value="1"/>
</dbReference>
<dbReference type="AlphaFoldDB" id="A0A1M2VNY4"/>